<reference evidence="3" key="1">
    <citation type="journal article" date="2019" name="Int. J. Syst. Evol. Microbiol.">
        <title>The Global Catalogue of Microorganisms (GCM) 10K type strain sequencing project: providing services to taxonomists for standard genome sequencing and annotation.</title>
        <authorList>
            <consortium name="The Broad Institute Genomics Platform"/>
            <consortium name="The Broad Institute Genome Sequencing Center for Infectious Disease"/>
            <person name="Wu L."/>
            <person name="Ma J."/>
        </authorList>
    </citation>
    <scope>NUCLEOTIDE SEQUENCE [LARGE SCALE GENOMIC DNA]</scope>
    <source>
        <strain evidence="3">KCTC 12848</strain>
    </source>
</reference>
<accession>A0ABV9Y0M7</accession>
<dbReference type="InterPro" id="IPR001646">
    <property type="entry name" value="5peptide_repeat"/>
</dbReference>
<dbReference type="Pfam" id="PF00805">
    <property type="entry name" value="Pentapeptide"/>
    <property type="match status" value="1"/>
</dbReference>
<evidence type="ECO:0000313" key="2">
    <source>
        <dbReference type="EMBL" id="MFC5054206.1"/>
    </source>
</evidence>
<evidence type="ECO:0000256" key="1">
    <source>
        <dbReference type="SAM" id="Phobius"/>
    </source>
</evidence>
<dbReference type="Proteomes" id="UP001595833">
    <property type="component" value="Unassembled WGS sequence"/>
</dbReference>
<name>A0ABV9Y0M7_9PSEU</name>
<keyword evidence="1" id="KW-0812">Transmembrane</keyword>
<dbReference type="SUPFAM" id="SSF141571">
    <property type="entry name" value="Pentapeptide repeat-like"/>
    <property type="match status" value="1"/>
</dbReference>
<feature type="transmembrane region" description="Helical" evidence="1">
    <location>
        <begin position="6"/>
        <end position="23"/>
    </location>
</feature>
<evidence type="ECO:0000313" key="3">
    <source>
        <dbReference type="Proteomes" id="UP001595833"/>
    </source>
</evidence>
<comment type="caution">
    <text evidence="2">The sequence shown here is derived from an EMBL/GenBank/DDBJ whole genome shotgun (WGS) entry which is preliminary data.</text>
</comment>
<dbReference type="RefSeq" id="WP_344042735.1">
    <property type="nucleotide sequence ID" value="NZ_BAAAKE010000036.1"/>
</dbReference>
<keyword evidence="1" id="KW-0472">Membrane</keyword>
<organism evidence="2 3">
    <name type="scientific">Saccharothrix xinjiangensis</name>
    <dbReference type="NCBI Taxonomy" id="204798"/>
    <lineage>
        <taxon>Bacteria</taxon>
        <taxon>Bacillati</taxon>
        <taxon>Actinomycetota</taxon>
        <taxon>Actinomycetes</taxon>
        <taxon>Pseudonocardiales</taxon>
        <taxon>Pseudonocardiaceae</taxon>
        <taxon>Saccharothrix</taxon>
    </lineage>
</organism>
<sequence length="243" mass="25825">MSTVAIGALVVIVVGALAVVLAPRYSRRRLRDRANPPASAHEEFTATTELRRLVVEATAAVLLLVGSWVALSEYQTTKERQDSERFAQAIELLGGEDATVRIGAVYSLESVARSDDLYYPVMDDMLTAMIRSKFPYGGSTAARPPGAFADPVVQAAVRVLGRAPDRSGRKLDLSRSDLHHVDFLGGDFRGALFVDSNLAGATGADANFEGADFTGAAVGRALCRARLGDNPGLPPNLADQPCP</sequence>
<keyword evidence="1" id="KW-1133">Transmembrane helix</keyword>
<gene>
    <name evidence="2" type="ORF">ACFPFM_10595</name>
</gene>
<dbReference type="Gene3D" id="2.160.20.80">
    <property type="entry name" value="E3 ubiquitin-protein ligase SopA"/>
    <property type="match status" value="1"/>
</dbReference>
<dbReference type="EMBL" id="JBHSJB010000009">
    <property type="protein sequence ID" value="MFC5054206.1"/>
    <property type="molecule type" value="Genomic_DNA"/>
</dbReference>
<keyword evidence="3" id="KW-1185">Reference proteome</keyword>
<proteinExistence type="predicted"/>
<protein>
    <submittedName>
        <fullName evidence="2">Pentapeptide repeat-containing protein</fullName>
    </submittedName>
</protein>